<dbReference type="GO" id="GO:0051015">
    <property type="term" value="F:actin filament binding"/>
    <property type="evidence" value="ECO:0007669"/>
    <property type="project" value="TreeGrafter"/>
</dbReference>
<evidence type="ECO:0000313" key="2">
    <source>
        <dbReference type="EMBL" id="KIW09393.1"/>
    </source>
</evidence>
<gene>
    <name evidence="2" type="ORF">PV09_00287</name>
</gene>
<proteinExistence type="predicted"/>
<dbReference type="GO" id="GO:0005856">
    <property type="term" value="C:cytoskeleton"/>
    <property type="evidence" value="ECO:0007669"/>
    <property type="project" value="TreeGrafter"/>
</dbReference>
<dbReference type="Gene3D" id="3.40.225.10">
    <property type="entry name" value="Class II aldolase/adducin N-terminal domain"/>
    <property type="match status" value="1"/>
</dbReference>
<dbReference type="SMART" id="SM01007">
    <property type="entry name" value="Aldolase_II"/>
    <property type="match status" value="1"/>
</dbReference>
<evidence type="ECO:0000259" key="1">
    <source>
        <dbReference type="SMART" id="SM01007"/>
    </source>
</evidence>
<dbReference type="SUPFAM" id="SSF53639">
    <property type="entry name" value="AraD/HMP-PK domain-like"/>
    <property type="match status" value="1"/>
</dbReference>
<dbReference type="Proteomes" id="UP000053259">
    <property type="component" value="Unassembled WGS sequence"/>
</dbReference>
<organism evidence="2 3">
    <name type="scientific">Verruconis gallopava</name>
    <dbReference type="NCBI Taxonomy" id="253628"/>
    <lineage>
        <taxon>Eukaryota</taxon>
        <taxon>Fungi</taxon>
        <taxon>Dikarya</taxon>
        <taxon>Ascomycota</taxon>
        <taxon>Pezizomycotina</taxon>
        <taxon>Dothideomycetes</taxon>
        <taxon>Pleosporomycetidae</taxon>
        <taxon>Venturiales</taxon>
        <taxon>Sympoventuriaceae</taxon>
        <taxon>Verruconis</taxon>
    </lineage>
</organism>
<dbReference type="InterPro" id="IPR036409">
    <property type="entry name" value="Aldolase_II/adducin_N_sf"/>
</dbReference>
<reference evidence="2 3" key="1">
    <citation type="submission" date="2015-01" db="EMBL/GenBank/DDBJ databases">
        <title>The Genome Sequence of Ochroconis gallopava CBS43764.</title>
        <authorList>
            <consortium name="The Broad Institute Genomics Platform"/>
            <person name="Cuomo C."/>
            <person name="de Hoog S."/>
            <person name="Gorbushina A."/>
            <person name="Stielow B."/>
            <person name="Teixiera M."/>
            <person name="Abouelleil A."/>
            <person name="Chapman S.B."/>
            <person name="Priest M."/>
            <person name="Young S.K."/>
            <person name="Wortman J."/>
            <person name="Nusbaum C."/>
            <person name="Birren B."/>
        </authorList>
    </citation>
    <scope>NUCLEOTIDE SEQUENCE [LARGE SCALE GENOMIC DNA]</scope>
    <source>
        <strain evidence="2 3">CBS 43764</strain>
    </source>
</reference>
<dbReference type="GeneID" id="27308260"/>
<sequence>MSEGYFGKREKLYLDDLYWGLITSSHILHHHGILDAYGHVSVRNPDNPDTFLMSRNMPPALMSSAEDIVEYRIEDAEPVENDAPKGFVERCIHSEILKRFPTINAVVHAHAPSVLPFGLTGVPLKASFHMAGFLGTETPVWDIADAYSSSDPSHDLLVKTTKVGHHLAAAFKPSTSAGFISQKLRSALPAQIGGRAADPSNEPTHPVVLMRGHGFTTCADSLEAAVFQAIYTVENAKIQTDSIMMHNAYFGHSLEGKVNVEGGGKIQNAKLKSEGGNIKYLSGKEADDAWVMNKATIARPWALWLREVEVNLLYRNEVKRESKK</sequence>
<dbReference type="InterPro" id="IPR051017">
    <property type="entry name" value="Aldolase-II_Adducin_sf"/>
</dbReference>
<dbReference type="RefSeq" id="XP_016219262.1">
    <property type="nucleotide sequence ID" value="XM_016353005.1"/>
</dbReference>
<accession>A0A0D2ARS6</accession>
<dbReference type="PANTHER" id="PTHR10672:SF41">
    <property type="entry name" value="CLASS II ALDOLASE_ADDUCIN DOMAIN PROTEIN (AFU_ORTHOLOGUE AFUA_3G01330)"/>
    <property type="match status" value="1"/>
</dbReference>
<protein>
    <recommendedName>
        <fullName evidence="1">Class II aldolase/adducin N-terminal domain-containing protein</fullName>
    </recommendedName>
</protein>
<dbReference type="AlphaFoldDB" id="A0A0D2ARS6"/>
<dbReference type="InParanoid" id="A0A0D2ARS6"/>
<feature type="domain" description="Class II aldolase/adducin N-terminal" evidence="1">
    <location>
        <begin position="19"/>
        <end position="240"/>
    </location>
</feature>
<dbReference type="PANTHER" id="PTHR10672">
    <property type="entry name" value="ADDUCIN"/>
    <property type="match status" value="1"/>
</dbReference>
<name>A0A0D2ARS6_9PEZI</name>
<dbReference type="Pfam" id="PF00596">
    <property type="entry name" value="Aldolase_II"/>
    <property type="match status" value="1"/>
</dbReference>
<keyword evidence="3" id="KW-1185">Reference proteome</keyword>
<dbReference type="OrthoDB" id="2932980at2759"/>
<dbReference type="EMBL" id="KN847529">
    <property type="protein sequence ID" value="KIW09393.1"/>
    <property type="molecule type" value="Genomic_DNA"/>
</dbReference>
<evidence type="ECO:0000313" key="3">
    <source>
        <dbReference type="Proteomes" id="UP000053259"/>
    </source>
</evidence>
<dbReference type="HOGENOM" id="CLU_006033_2_2_1"/>
<dbReference type="STRING" id="253628.A0A0D2ARS6"/>
<dbReference type="VEuPathDB" id="FungiDB:PV09_00287"/>
<dbReference type="InterPro" id="IPR001303">
    <property type="entry name" value="Aldolase_II/adducin_N"/>
</dbReference>